<dbReference type="SUPFAM" id="SSF53448">
    <property type="entry name" value="Nucleotide-diphospho-sugar transferases"/>
    <property type="match status" value="1"/>
</dbReference>
<organism evidence="4 5">
    <name type="scientific">Azorhizobium oxalatiphilum</name>
    <dbReference type="NCBI Taxonomy" id="980631"/>
    <lineage>
        <taxon>Bacteria</taxon>
        <taxon>Pseudomonadati</taxon>
        <taxon>Pseudomonadota</taxon>
        <taxon>Alphaproteobacteria</taxon>
        <taxon>Hyphomicrobiales</taxon>
        <taxon>Xanthobacteraceae</taxon>
        <taxon>Azorhizobium</taxon>
    </lineage>
</organism>
<dbReference type="Pfam" id="PF00535">
    <property type="entry name" value="Glycos_transf_2"/>
    <property type="match status" value="1"/>
</dbReference>
<proteinExistence type="predicted"/>
<dbReference type="InterPro" id="IPR029063">
    <property type="entry name" value="SAM-dependent_MTases_sf"/>
</dbReference>
<dbReference type="EMBL" id="BMCT01000005">
    <property type="protein sequence ID" value="GGF72905.1"/>
    <property type="molecule type" value="Genomic_DNA"/>
</dbReference>
<dbReference type="SUPFAM" id="SSF53335">
    <property type="entry name" value="S-adenosyl-L-methionine-dependent methyltransferases"/>
    <property type="match status" value="1"/>
</dbReference>
<evidence type="ECO:0000256" key="1">
    <source>
        <dbReference type="SAM" id="Coils"/>
    </source>
</evidence>
<evidence type="ECO:0000259" key="3">
    <source>
        <dbReference type="Pfam" id="PF08241"/>
    </source>
</evidence>
<evidence type="ECO:0000313" key="4">
    <source>
        <dbReference type="EMBL" id="GGF72905.1"/>
    </source>
</evidence>
<reference evidence="4" key="1">
    <citation type="journal article" date="2014" name="Int. J. Syst. Evol. Microbiol.">
        <title>Complete genome sequence of Corynebacterium casei LMG S-19264T (=DSM 44701T), isolated from a smear-ripened cheese.</title>
        <authorList>
            <consortium name="US DOE Joint Genome Institute (JGI-PGF)"/>
            <person name="Walter F."/>
            <person name="Albersmeier A."/>
            <person name="Kalinowski J."/>
            <person name="Ruckert C."/>
        </authorList>
    </citation>
    <scope>NUCLEOTIDE SEQUENCE</scope>
    <source>
        <strain evidence="4">CCM 7897</strain>
    </source>
</reference>
<dbReference type="SUPFAM" id="SSF53756">
    <property type="entry name" value="UDP-Glycosyltransferase/glycogen phosphorylase"/>
    <property type="match status" value="1"/>
</dbReference>
<reference evidence="4" key="2">
    <citation type="submission" date="2020-09" db="EMBL/GenBank/DDBJ databases">
        <authorList>
            <person name="Sun Q."/>
            <person name="Sedlacek I."/>
        </authorList>
    </citation>
    <scope>NUCLEOTIDE SEQUENCE</scope>
    <source>
        <strain evidence="4">CCM 7897</strain>
    </source>
</reference>
<dbReference type="Pfam" id="PF08241">
    <property type="entry name" value="Methyltransf_11"/>
    <property type="match status" value="1"/>
</dbReference>
<keyword evidence="5" id="KW-1185">Reference proteome</keyword>
<dbReference type="InterPro" id="IPR001173">
    <property type="entry name" value="Glyco_trans_2-like"/>
</dbReference>
<dbReference type="Proteomes" id="UP000606044">
    <property type="component" value="Unassembled WGS sequence"/>
</dbReference>
<dbReference type="PANTHER" id="PTHR43179">
    <property type="entry name" value="RHAMNOSYLTRANSFERASE WBBL"/>
    <property type="match status" value="1"/>
</dbReference>
<name>A0A917C5B5_9HYPH</name>
<dbReference type="InterPro" id="IPR029044">
    <property type="entry name" value="Nucleotide-diphossugar_trans"/>
</dbReference>
<evidence type="ECO:0000259" key="2">
    <source>
        <dbReference type="Pfam" id="PF00535"/>
    </source>
</evidence>
<feature type="domain" description="Methyltransferase type 11" evidence="3">
    <location>
        <begin position="41"/>
        <end position="135"/>
    </location>
</feature>
<dbReference type="Pfam" id="PF13692">
    <property type="entry name" value="Glyco_trans_1_4"/>
    <property type="match status" value="1"/>
</dbReference>
<dbReference type="RefSeq" id="WP_188581066.1">
    <property type="nucleotide sequence ID" value="NZ_BMCT01000005.1"/>
</dbReference>
<dbReference type="CDD" id="cd02440">
    <property type="entry name" value="AdoMet_MTases"/>
    <property type="match status" value="1"/>
</dbReference>
<feature type="coiled-coil region" evidence="1">
    <location>
        <begin position="264"/>
        <end position="298"/>
    </location>
</feature>
<comment type="caution">
    <text evidence="4">The sequence shown here is derived from an EMBL/GenBank/DDBJ whole genome shotgun (WGS) entry which is preliminary data.</text>
</comment>
<accession>A0A917C5B5</accession>
<dbReference type="Gene3D" id="3.90.550.10">
    <property type="entry name" value="Spore Coat Polysaccharide Biosynthesis Protein SpsA, Chain A"/>
    <property type="match status" value="1"/>
</dbReference>
<evidence type="ECO:0008006" key="6">
    <source>
        <dbReference type="Google" id="ProtNLM"/>
    </source>
</evidence>
<protein>
    <recommendedName>
        <fullName evidence="6">Glycosyltransferase</fullName>
    </recommendedName>
</protein>
<dbReference type="Gene3D" id="3.40.50.150">
    <property type="entry name" value="Vaccinia Virus protein VP39"/>
    <property type="match status" value="1"/>
</dbReference>
<dbReference type="PANTHER" id="PTHR43179:SF7">
    <property type="entry name" value="RHAMNOSYLTRANSFERASE WBBL"/>
    <property type="match status" value="1"/>
</dbReference>
<evidence type="ECO:0000313" key="5">
    <source>
        <dbReference type="Proteomes" id="UP000606044"/>
    </source>
</evidence>
<sequence>MGEVALDQLERFRPSLKGQIAYEHLHRYAVCRECVAGAVVLDLGSGEGYGSAILGEAAVRVTGLDVDPETVAAANALYGVEGRVSYQVGSAHDLPFPDASFDVIVSFEMIEHVDRQERVIAEVRRVLKPGGLFVVSTPSREVYNRFKAPNEFHVKELDLREFTELLEVQFPHVSMMGERMAIVSLMAPLEKGGEANGYVGYEGRYGDDLDRPQTERVASQFPEPEYLVAFCSDRPVSGEALAHSVFVAPGDDLWIENTRVMHWASGLHEEDEVLRQRLANAERDKAEIEARLRALEKSLNECGGSPGGTALLSLRVSYELRSATDAIRAALAVPSRRRRRKPDFSRFRPVWRSIERLGLFDAQWYSAQVGGSVTPDTAFVHFQAKGLKEGRDPHPFFHSGWFTLRHPDQLNGRVPVIAYLRAKQRGELSPHPFFVPEFYLQLNPDLAQSKVDAYRHFLTWGEKEGRPVHPLIDFERLISQGAMHTPEKPLLRAYLTDPALFELSPHPFFDAFYYLTENPDVKAAGINPLLHYLVSGWREGRSPHPYFHNDWYLHRYPDVQAAGVNPLVHYVTTGGFEGRDPNPVFNSAHYWQANPDARDSNLIPFFHFLRQGNLASFDFSTRQDVIAAAEFCRLSGGSPVELLETLFRSHDDDAFDDDVTDGPWPPTTGQGYALPAGVSEYLADTGRLDRRPLYNYLFGAIARAQRSRRPFIESADFRRLSTRARELSEARAGRFGGALPTVSILVPVYNNIADTLVCLVSLLEQACDLHYEILIGDDCSNDGTEEAIKQIGGVVQHVGHGVNLGFLANCNATASIARGDYLVLLNNDTVILSGWLEGLWAAFEADPLVGLAGSKLLNWNGTLQEAGGIFWRDGSAWNFGRNADPRAPQFNYLKEVDFCSGASLIIETKLWRQLEGFDPIYKPAYCEDADLAFRVRAAGRKVVYQPLSELVHHEGRSHGRDLTQGIKAYQVRNMERLFERWRTVLERDHFANGEEVFFTRDRSASKPHILLVDHYVPQWDRDAGSRSMYHHIRLFLDCGFQVSFWPDNLYRDPDYTARLQAMGVEVIYGADYIGGFEDWLKPLGSKLTYILLSRPHIAVKYTGAIARHFKGKVLYYGHDLHYRRMQLEYGVTGDAALLPQITAMKAEELELCRSVDLYMYPSQEEIDVIRAEIGPEHAGIALPLNVFADDEIAAFDPAVLAARDPYALLFVGGFRHTPNVDAVKWFIAEVLPRIRAVEPRYRFLVAGSHVPDDLYTGSGGEVELLGRVSDEELMRLYAQVGAAIAPLRFGGGVKGKVLEALSRATPLVTTTVGVQGIPDPRRFTGVEDEAEAFARAVLAVAAEPEATAERVRQGLAFIRDTYSRRVVGELMSSVVPELGGGARPN</sequence>
<gene>
    <name evidence="4" type="ORF">GCM10007301_35910</name>
</gene>
<dbReference type="CDD" id="cd04186">
    <property type="entry name" value="GT_2_like_c"/>
    <property type="match status" value="1"/>
</dbReference>
<dbReference type="GO" id="GO:0008757">
    <property type="term" value="F:S-adenosylmethionine-dependent methyltransferase activity"/>
    <property type="evidence" value="ECO:0007669"/>
    <property type="project" value="InterPro"/>
</dbReference>
<dbReference type="CDD" id="cd03801">
    <property type="entry name" value="GT4_PimA-like"/>
    <property type="match status" value="1"/>
</dbReference>
<keyword evidence="1" id="KW-0175">Coiled coil</keyword>
<feature type="domain" description="Glycosyltransferase 2-like" evidence="2">
    <location>
        <begin position="743"/>
        <end position="853"/>
    </location>
</feature>
<dbReference type="Gene3D" id="3.40.50.2000">
    <property type="entry name" value="Glycogen Phosphorylase B"/>
    <property type="match status" value="1"/>
</dbReference>
<dbReference type="InterPro" id="IPR013216">
    <property type="entry name" value="Methyltransf_11"/>
</dbReference>